<evidence type="ECO:0000256" key="4">
    <source>
        <dbReference type="ARBA" id="ARBA00022801"/>
    </source>
</evidence>
<evidence type="ECO:0000256" key="3">
    <source>
        <dbReference type="ARBA" id="ARBA00022741"/>
    </source>
</evidence>
<comment type="function">
    <text evidence="9">Involved in targeting and insertion of nascent membrane proteins into the cytoplasmic membrane. Acts as a receptor for the complex formed by the signal recognition particle (SRP) and the ribosome-nascent chain (RNC).</text>
</comment>
<evidence type="ECO:0000313" key="11">
    <source>
        <dbReference type="EMBL" id="MDC4182152.1"/>
    </source>
</evidence>
<dbReference type="SMART" id="SM00963">
    <property type="entry name" value="SRP54_N"/>
    <property type="match status" value="1"/>
</dbReference>
<dbReference type="SMART" id="SM00382">
    <property type="entry name" value="AAA"/>
    <property type="match status" value="1"/>
</dbReference>
<dbReference type="PANTHER" id="PTHR43134:SF1">
    <property type="entry name" value="SIGNAL RECOGNITION PARTICLE RECEPTOR SUBUNIT ALPHA"/>
    <property type="match status" value="1"/>
</dbReference>
<evidence type="ECO:0000256" key="8">
    <source>
        <dbReference type="ARBA" id="ARBA00048027"/>
    </source>
</evidence>
<protein>
    <recommendedName>
        <fullName evidence="9">Signal recognition particle receptor FtsY</fullName>
        <shortName evidence="9">SRP receptor</shortName>
        <ecNumber evidence="9">3.6.5.4</ecNumber>
    </recommendedName>
</protein>
<dbReference type="Pfam" id="PF00448">
    <property type="entry name" value="SRP54"/>
    <property type="match status" value="1"/>
</dbReference>
<evidence type="ECO:0000256" key="9">
    <source>
        <dbReference type="HAMAP-Rule" id="MF_00920"/>
    </source>
</evidence>
<dbReference type="EMBL" id="JAJHZM010000013">
    <property type="protein sequence ID" value="MDC4182152.1"/>
    <property type="molecule type" value="Genomic_DNA"/>
</dbReference>
<dbReference type="InterPro" id="IPR013822">
    <property type="entry name" value="Signal_recog_particl_SRP54_hlx"/>
</dbReference>
<keyword evidence="1 9" id="KW-1003">Cell membrane</keyword>
<dbReference type="Proteomes" id="UP001220940">
    <property type="component" value="Unassembled WGS sequence"/>
</dbReference>
<dbReference type="EC" id="3.6.5.4" evidence="9"/>
<name>A0ABT5GBP3_9MOLU</name>
<dbReference type="RefSeq" id="WP_255034815.1">
    <property type="nucleotide sequence ID" value="NZ_CP101414.1"/>
</dbReference>
<evidence type="ECO:0000256" key="6">
    <source>
        <dbReference type="ARBA" id="ARBA00023136"/>
    </source>
</evidence>
<keyword evidence="4 9" id="KW-0378">Hydrolase</keyword>
<keyword evidence="3 9" id="KW-0547">Nucleotide-binding</keyword>
<feature type="domain" description="SRP54-type proteins GTP-binding" evidence="10">
    <location>
        <begin position="310"/>
        <end position="323"/>
    </location>
</feature>
<comment type="caution">
    <text evidence="11">The sequence shown here is derived from an EMBL/GenBank/DDBJ whole genome shotgun (WGS) entry which is preliminary data.</text>
</comment>
<dbReference type="NCBIfam" id="TIGR00064">
    <property type="entry name" value="ftsY"/>
    <property type="match status" value="1"/>
</dbReference>
<feature type="binding site" evidence="9">
    <location>
        <begin position="289"/>
        <end position="292"/>
    </location>
    <ligand>
        <name>GTP</name>
        <dbReference type="ChEBI" id="CHEBI:37565"/>
    </ligand>
</feature>
<evidence type="ECO:0000256" key="5">
    <source>
        <dbReference type="ARBA" id="ARBA00023134"/>
    </source>
</evidence>
<feature type="binding site" evidence="9">
    <location>
        <begin position="143"/>
        <end position="150"/>
    </location>
    <ligand>
        <name>GTP</name>
        <dbReference type="ChEBI" id="CHEBI:37565"/>
    </ligand>
</feature>
<dbReference type="InterPro" id="IPR004390">
    <property type="entry name" value="SR_rcpt_FtsY"/>
</dbReference>
<dbReference type="SUPFAM" id="SSF47364">
    <property type="entry name" value="Domain of the SRP/SRP receptor G-proteins"/>
    <property type="match status" value="1"/>
</dbReference>
<dbReference type="SMART" id="SM00962">
    <property type="entry name" value="SRP54"/>
    <property type="match status" value="1"/>
</dbReference>
<dbReference type="HAMAP" id="MF_00920">
    <property type="entry name" value="FtsY"/>
    <property type="match status" value="1"/>
</dbReference>
<feature type="binding site" evidence="9">
    <location>
        <begin position="225"/>
        <end position="229"/>
    </location>
    <ligand>
        <name>GTP</name>
        <dbReference type="ChEBI" id="CHEBI:37565"/>
    </ligand>
</feature>
<dbReference type="Pfam" id="PF02881">
    <property type="entry name" value="SRP54_N"/>
    <property type="match status" value="1"/>
</dbReference>
<comment type="catalytic activity">
    <reaction evidence="8 9">
        <text>GTP + H2O = GDP + phosphate + H(+)</text>
        <dbReference type="Rhea" id="RHEA:19669"/>
        <dbReference type="ChEBI" id="CHEBI:15377"/>
        <dbReference type="ChEBI" id="CHEBI:15378"/>
        <dbReference type="ChEBI" id="CHEBI:37565"/>
        <dbReference type="ChEBI" id="CHEBI:43474"/>
        <dbReference type="ChEBI" id="CHEBI:58189"/>
        <dbReference type="EC" id="3.6.5.4"/>
    </reaction>
</comment>
<evidence type="ECO:0000256" key="2">
    <source>
        <dbReference type="ARBA" id="ARBA00022490"/>
    </source>
</evidence>
<dbReference type="SUPFAM" id="SSF52540">
    <property type="entry name" value="P-loop containing nucleoside triphosphate hydrolases"/>
    <property type="match status" value="1"/>
</dbReference>
<dbReference type="InterPro" id="IPR027417">
    <property type="entry name" value="P-loop_NTPase"/>
</dbReference>
<accession>A0ABT5GBP3</accession>
<gene>
    <name evidence="9 11" type="primary">ftsY</name>
    <name evidence="11" type="ORF">LNO68_03045</name>
</gene>
<sequence>MSFIKKLFSKFKKKPDTVEELTKKNQENSLFESNQEKFDDGLKKSSSSFSDIINQLSTKYVTLNEEFYEDLFDSFVQLDIGYNATKKIVDAITEEIKYQKVIDPTLIKQIIVDKLFVYYIQDSEVNIDLNYQNDRQNVFLVVGVNGVGKTTSIAKLANYYKKLNKNVLLIAADTFRAGAVEQLNIWANRLGVDIYKDETKKDPAAVIYEGLSYAKDKNYDLVICDTSGRLQNKVNLMNELKKINGVIEKFIQRKVDESLLVLDATTGQSGLMQAKVFHEVSNITGIILTKMDSSSKGGIILGIKDLFNIPVKLIGLGEKLDDLVSFDLQKYLISLTANLKLDYEKTAN</sequence>
<keyword evidence="7 9" id="KW-0675">Receptor</keyword>
<reference evidence="11" key="1">
    <citation type="submission" date="2021-11" db="EMBL/GenBank/DDBJ databases">
        <title>Description of Mycoplasma bradburyaesp. nov.from sea birds: a tribute to a great mycoplasmologist.</title>
        <authorList>
            <person name="Ramirez A.S."/>
            <person name="Poveda C."/>
            <person name="Suarez-Perez A."/>
            <person name="Rosales R.S."/>
            <person name="Dijkman R."/>
            <person name="Feberwee A."/>
            <person name="Spergser J."/>
            <person name="Szostak M.P."/>
            <person name="Ressel L."/>
            <person name="Calabuig P."/>
            <person name="Catania S."/>
            <person name="Gobbo F."/>
            <person name="Timofte D."/>
            <person name="Poveda J.B."/>
        </authorList>
    </citation>
    <scope>NUCLEOTIDE SEQUENCE [LARGE SCALE GENOMIC DNA]</scope>
    <source>
        <strain evidence="11">T158</strain>
    </source>
</reference>
<evidence type="ECO:0000256" key="7">
    <source>
        <dbReference type="ARBA" id="ARBA00023170"/>
    </source>
</evidence>
<evidence type="ECO:0000259" key="10">
    <source>
        <dbReference type="PROSITE" id="PS00300"/>
    </source>
</evidence>
<dbReference type="InterPro" id="IPR042101">
    <property type="entry name" value="SRP54_N_sf"/>
</dbReference>
<evidence type="ECO:0000313" key="12">
    <source>
        <dbReference type="Proteomes" id="UP001220940"/>
    </source>
</evidence>
<keyword evidence="5 9" id="KW-0342">GTP-binding</keyword>
<keyword evidence="2 9" id="KW-0963">Cytoplasm</keyword>
<dbReference type="InterPro" id="IPR003593">
    <property type="entry name" value="AAA+_ATPase"/>
</dbReference>
<evidence type="ECO:0000256" key="1">
    <source>
        <dbReference type="ARBA" id="ARBA00022475"/>
    </source>
</evidence>
<keyword evidence="6 9" id="KW-0472">Membrane</keyword>
<dbReference type="PROSITE" id="PS00300">
    <property type="entry name" value="SRP54"/>
    <property type="match status" value="1"/>
</dbReference>
<proteinExistence type="inferred from homology"/>
<dbReference type="InterPro" id="IPR036225">
    <property type="entry name" value="SRP/SRP_N"/>
</dbReference>
<keyword evidence="12" id="KW-1185">Reference proteome</keyword>
<dbReference type="Gene3D" id="1.20.120.140">
    <property type="entry name" value="Signal recognition particle SRP54, nucleotide-binding domain"/>
    <property type="match status" value="1"/>
</dbReference>
<dbReference type="PANTHER" id="PTHR43134">
    <property type="entry name" value="SIGNAL RECOGNITION PARTICLE RECEPTOR SUBUNIT ALPHA"/>
    <property type="match status" value="1"/>
</dbReference>
<comment type="subcellular location">
    <subcellularLocation>
        <location evidence="9">Cell membrane</location>
        <topology evidence="9">Peripheral membrane protein</topology>
        <orientation evidence="9">Cytoplasmic side</orientation>
    </subcellularLocation>
    <subcellularLocation>
        <location evidence="9">Cytoplasm</location>
    </subcellularLocation>
</comment>
<dbReference type="CDD" id="cd17874">
    <property type="entry name" value="FtsY"/>
    <property type="match status" value="1"/>
</dbReference>
<dbReference type="Gene3D" id="3.40.50.300">
    <property type="entry name" value="P-loop containing nucleotide triphosphate hydrolases"/>
    <property type="match status" value="1"/>
</dbReference>
<dbReference type="InterPro" id="IPR000897">
    <property type="entry name" value="SRP54_GTPase_dom"/>
</dbReference>
<organism evidence="11 12">
    <name type="scientific">Mycoplasma bradburyae</name>
    <dbReference type="NCBI Taxonomy" id="2963128"/>
    <lineage>
        <taxon>Bacteria</taxon>
        <taxon>Bacillati</taxon>
        <taxon>Mycoplasmatota</taxon>
        <taxon>Mollicutes</taxon>
        <taxon>Mycoplasmataceae</taxon>
        <taxon>Mycoplasma</taxon>
    </lineage>
</organism>
<comment type="subunit">
    <text evidence="9">Part of the signal recognition particle protein translocation system, which is composed of SRP and FtsY.</text>
</comment>
<comment type="similarity">
    <text evidence="9">Belongs to the GTP-binding SRP family. FtsY subfamily.</text>
</comment>